<keyword evidence="2" id="KW-0812">Transmembrane</keyword>
<comment type="subcellular location">
    <subcellularLocation>
        <location evidence="1">Membrane</location>
        <topology evidence="1">Single-pass membrane protein</topology>
    </subcellularLocation>
</comment>
<reference evidence="4 5" key="1">
    <citation type="submission" date="2019-05" db="EMBL/GenBank/DDBJ databases">
        <title>Microbulbifer harenosus sp. nov., an alginate-degrading bacterium isolated from coastal sand.</title>
        <authorList>
            <person name="Huang H."/>
            <person name="Mo K."/>
            <person name="Bao S."/>
        </authorList>
    </citation>
    <scope>NUCLEOTIDE SEQUENCE [LARGE SCALE GENOMIC DNA]</scope>
    <source>
        <strain evidence="4 5">HB161719</strain>
    </source>
</reference>
<evidence type="ECO:0000256" key="1">
    <source>
        <dbReference type="ARBA" id="ARBA00004167"/>
    </source>
</evidence>
<keyword evidence="5" id="KW-1185">Reference proteome</keyword>
<dbReference type="PANTHER" id="PTHR21461">
    <property type="entry name" value="GLYCOSYLTRANSFERASE FAMILY 92 PROTEIN"/>
    <property type="match status" value="1"/>
</dbReference>
<dbReference type="PANTHER" id="PTHR21461:SF69">
    <property type="entry name" value="GLYCOSYLTRANSFERASE FAMILY 92 PROTEIN"/>
    <property type="match status" value="1"/>
</dbReference>
<dbReference type="Pfam" id="PF13704">
    <property type="entry name" value="Glyco_tranf_2_4"/>
    <property type="match status" value="1"/>
</dbReference>
<evidence type="ECO:0000313" key="5">
    <source>
        <dbReference type="Proteomes" id="UP000306791"/>
    </source>
</evidence>
<evidence type="ECO:0000256" key="3">
    <source>
        <dbReference type="ARBA" id="ARBA00022989"/>
    </source>
</evidence>
<keyword evidence="3" id="KW-0472">Membrane</keyword>
<organism evidence="4 5">
    <name type="scientific">Microbulbifer harenosus</name>
    <dbReference type="NCBI Taxonomy" id="2576840"/>
    <lineage>
        <taxon>Bacteria</taxon>
        <taxon>Pseudomonadati</taxon>
        <taxon>Pseudomonadota</taxon>
        <taxon>Gammaproteobacteria</taxon>
        <taxon>Cellvibrionales</taxon>
        <taxon>Microbulbiferaceae</taxon>
        <taxon>Microbulbifer</taxon>
    </lineage>
</organism>
<evidence type="ECO:0000313" key="4">
    <source>
        <dbReference type="EMBL" id="TLM80009.1"/>
    </source>
</evidence>
<gene>
    <name evidence="4" type="ORF">FDY93_01140</name>
</gene>
<proteinExistence type="predicted"/>
<dbReference type="Proteomes" id="UP000306791">
    <property type="component" value="Unassembled WGS sequence"/>
</dbReference>
<dbReference type="CDD" id="cd00761">
    <property type="entry name" value="Glyco_tranf_GTA_type"/>
    <property type="match status" value="1"/>
</dbReference>
<protein>
    <submittedName>
        <fullName evidence="4">Glycosyltransferase family 2 protein</fullName>
    </submittedName>
</protein>
<comment type="caution">
    <text evidence="4">The sequence shown here is derived from an EMBL/GenBank/DDBJ whole genome shotgun (WGS) entry which is preliminary data.</text>
</comment>
<dbReference type="RefSeq" id="WP_138233894.1">
    <property type="nucleotide sequence ID" value="NZ_CP185860.1"/>
</dbReference>
<keyword evidence="3" id="KW-1133">Transmembrane helix</keyword>
<sequence>MSKYPLGRNQYITGVAAILKNEADYVLEWLAYHSLIGFGPFFIADNVSDDGTSQLLEALDSLGIISRVFFPRKGDQGPQSAAYTHILRTHGHEVDLLAFIDADEFIVCPNGQSLPDNLRWFYETSDAGALALNWRCFGSSGEVFTKAKPVIERFTRCSEVHHDFNRHIKSLVKPSMVQRMLVHHCELKDGRYYGPDGQLSDFEDSRISAPRTVKVVGDGLRVNHYVVKSRQEHFLKKFSKGSVAGSAGRKKGEVYFKGHDRNECLDDTLLPYVADVKKGIDALKTRLATETPLWAFGSLHLSVKGSVIQGWAKSEFTGALKVRLLINGDEFIVDVDQERPDVVRAGVSDRLLCGFRFRHVRAFTENDEVQASIYGCFMPAVVHKVGSVN</sequence>
<evidence type="ECO:0000256" key="2">
    <source>
        <dbReference type="ARBA" id="ARBA00022692"/>
    </source>
</evidence>
<accession>A0ABY2UN60</accession>
<dbReference type="EMBL" id="VANI01000001">
    <property type="protein sequence ID" value="TLM80009.1"/>
    <property type="molecule type" value="Genomic_DNA"/>
</dbReference>
<name>A0ABY2UN60_9GAMM</name>